<gene>
    <name evidence="1" type="ORF">DEJ46_00570</name>
</gene>
<dbReference type="AlphaFoldDB" id="A0A5P2AJJ4"/>
<evidence type="ECO:0000313" key="1">
    <source>
        <dbReference type="EMBL" id="QES17778.1"/>
    </source>
</evidence>
<accession>A0A5P2AJJ4</accession>
<sequence>MSSSHGPRFLSCTTLPSYGEAVTRWQAEGPGAAPIPVWVGERADLLEGIALAEEVYDGLRAPVACDTGLFVGTPPAAVRALAEPLARTWAVDLSGVPETGSVLVVGTYAEVTASALQGLVERCHAQGRDLILLTGRDVHTLSWVVAKQYGRAMPDGADGVFSEHDDRTPAPGVHWFGAEEVRHEDVQGLALGRVWRRLMLHGNGKDDQLNLGQFTVCGLSPVGERAPDAPGPKCAFGLGCPKPEDKLIPAQRLRAAELVLANCFSGPLADHAMYDPKYVILLNALDGPAQTVLATLTACDAQRPEILTWATADPAGGSVARMINEKLADINPYPAFVQIGLTSYRPAEVDEPAADAPGPALHTVGARLGGLLDSGLLDDAHPLRPRLRQLSDTVLRDAVRTVALSPLDQGAAAAIAAEVKSLDLALAHRLAKHHDDPVLMFPTYWGERSVAEAPVAAESPCACGLPVQGYVRRGRVPVIVDTVQDVCARCGDVGNSFVGAPQLRVKAQERAESGGSLHVVVETVAERAGTVNMGIVLPTYLSAKVQPVLRRVEVAAGEPAHTEFTLRMDLEAAPQAYYFTPYAIHDLGIATRRVHFTLFPADDGAQEVAR</sequence>
<protein>
    <submittedName>
        <fullName evidence="1">Uncharacterized protein</fullName>
    </submittedName>
</protein>
<proteinExistence type="predicted"/>
<dbReference type="RefSeq" id="WP_150263405.1">
    <property type="nucleotide sequence ID" value="NZ_CP029194.1"/>
</dbReference>
<dbReference type="EMBL" id="CP029194">
    <property type="protein sequence ID" value="QES17778.1"/>
    <property type="molecule type" value="Genomic_DNA"/>
</dbReference>
<organism evidence="1 2">
    <name type="scientific">Streptomyces venezuelae</name>
    <dbReference type="NCBI Taxonomy" id="54571"/>
    <lineage>
        <taxon>Bacteria</taxon>
        <taxon>Bacillati</taxon>
        <taxon>Actinomycetota</taxon>
        <taxon>Actinomycetes</taxon>
        <taxon>Kitasatosporales</taxon>
        <taxon>Streptomycetaceae</taxon>
        <taxon>Streptomyces</taxon>
    </lineage>
</organism>
<name>A0A5P2AJJ4_STRVZ</name>
<dbReference type="OrthoDB" id="2339713at2"/>
<reference evidence="1 2" key="1">
    <citation type="submission" date="2018-05" db="EMBL/GenBank/DDBJ databases">
        <title>Streptomyces venezuelae.</title>
        <authorList>
            <person name="Kim W."/>
            <person name="Lee N."/>
            <person name="Cho B.-K."/>
        </authorList>
    </citation>
    <scope>NUCLEOTIDE SEQUENCE [LARGE SCALE GENOMIC DNA]</scope>
    <source>
        <strain evidence="1 2">ATCC 15068</strain>
    </source>
</reference>
<evidence type="ECO:0000313" key="2">
    <source>
        <dbReference type="Proteomes" id="UP000324106"/>
    </source>
</evidence>
<dbReference type="Proteomes" id="UP000324106">
    <property type="component" value="Chromosome"/>
</dbReference>